<keyword evidence="2" id="KW-0812">Transmembrane</keyword>
<proteinExistence type="predicted"/>
<sequence>MSTPDQPDQPDAPQLTRRQLRELRNTASTPIITPEEAAAAATEAEPAPAPVAPLPRAAEPVELPDAPTVPDGPASGAGDADEGPVLTRRQVRDRERLRTASVPVIDDVEAQGEPEAAAEDAPADEEIVELDVVDVVDDEASADDAAVDAVEAAELADDAAAETEPSGDVEDEAADTAEDEPVELVALPADETSGEPADDTTDEVADDTVDEGAGESDADADDSAPVAAPAPARAEVSSAFGAGLLAGDAVEIDLPPSFDQVLGRGSGGTSSPATSNALILSQTPETGAFTAPVTATGEVLVTGTFLLPDSYGSTGSAPGTADGKDIDAVLVDGELPATSSPTPIAASSAISTIKAAEDIIKPPAPEKGSRLMMVLAITAGVLAVALAGVLILAFATGVL</sequence>
<feature type="compositionally biased region" description="Low complexity" evidence="1">
    <location>
        <begin position="54"/>
        <end position="64"/>
    </location>
</feature>
<feature type="transmembrane region" description="Helical" evidence="2">
    <location>
        <begin position="371"/>
        <end position="395"/>
    </location>
</feature>
<dbReference type="AlphaFoldDB" id="A0A498C3G6"/>
<feature type="compositionally biased region" description="Acidic residues" evidence="1">
    <location>
        <begin position="192"/>
        <end position="222"/>
    </location>
</feature>
<feature type="compositionally biased region" description="Acidic residues" evidence="1">
    <location>
        <begin position="106"/>
        <end position="127"/>
    </location>
</feature>
<accession>A0A498C3G6</accession>
<dbReference type="EMBL" id="RCDB01000002">
    <property type="protein sequence ID" value="RLK49529.1"/>
    <property type="molecule type" value="Genomic_DNA"/>
</dbReference>
<dbReference type="OrthoDB" id="5125954at2"/>
<dbReference type="Proteomes" id="UP000273158">
    <property type="component" value="Unassembled WGS sequence"/>
</dbReference>
<comment type="caution">
    <text evidence="3">The sequence shown here is derived from an EMBL/GenBank/DDBJ whole genome shotgun (WGS) entry which is preliminary data.</text>
</comment>
<feature type="compositionally biased region" description="Low complexity" evidence="1">
    <location>
        <begin position="30"/>
        <end position="46"/>
    </location>
</feature>
<protein>
    <submittedName>
        <fullName evidence="3">Uncharacterized protein</fullName>
    </submittedName>
</protein>
<keyword evidence="4" id="KW-1185">Reference proteome</keyword>
<gene>
    <name evidence="3" type="ORF">C7474_1688</name>
</gene>
<organism evidence="3 4">
    <name type="scientific">Microbacterium telephonicum</name>
    <dbReference type="NCBI Taxonomy" id="1714841"/>
    <lineage>
        <taxon>Bacteria</taxon>
        <taxon>Bacillati</taxon>
        <taxon>Actinomycetota</taxon>
        <taxon>Actinomycetes</taxon>
        <taxon>Micrococcales</taxon>
        <taxon>Microbacteriaceae</taxon>
        <taxon>Microbacterium</taxon>
    </lineage>
</organism>
<dbReference type="RefSeq" id="WP_121058840.1">
    <property type="nucleotide sequence ID" value="NZ_RCDB01000002.1"/>
</dbReference>
<evidence type="ECO:0000313" key="4">
    <source>
        <dbReference type="Proteomes" id="UP000273158"/>
    </source>
</evidence>
<evidence type="ECO:0000313" key="3">
    <source>
        <dbReference type="EMBL" id="RLK49529.1"/>
    </source>
</evidence>
<feature type="region of interest" description="Disordered" evidence="1">
    <location>
        <begin position="1"/>
        <end position="127"/>
    </location>
</feature>
<reference evidence="3 4" key="1">
    <citation type="journal article" date="2015" name="Stand. Genomic Sci.">
        <title>Genomic Encyclopedia of Bacterial and Archaeal Type Strains, Phase III: the genomes of soil and plant-associated and newly described type strains.</title>
        <authorList>
            <person name="Whitman W.B."/>
            <person name="Woyke T."/>
            <person name="Klenk H.P."/>
            <person name="Zhou Y."/>
            <person name="Lilburn T.G."/>
            <person name="Beck B.J."/>
            <person name="De Vos P."/>
            <person name="Vandamme P."/>
            <person name="Eisen J.A."/>
            <person name="Garrity G."/>
            <person name="Hugenholtz P."/>
            <person name="Kyrpides N.C."/>
        </authorList>
    </citation>
    <scope>NUCLEOTIDE SEQUENCE [LARGE SCALE GENOMIC DNA]</scope>
    <source>
        <strain evidence="3 4">S2T63</strain>
    </source>
</reference>
<name>A0A498C3G6_9MICO</name>
<keyword evidence="2" id="KW-0472">Membrane</keyword>
<feature type="compositionally biased region" description="Acidic residues" evidence="1">
    <location>
        <begin position="154"/>
        <end position="182"/>
    </location>
</feature>
<keyword evidence="2" id="KW-1133">Transmembrane helix</keyword>
<evidence type="ECO:0000256" key="1">
    <source>
        <dbReference type="SAM" id="MobiDB-lite"/>
    </source>
</evidence>
<feature type="compositionally biased region" description="Low complexity" evidence="1">
    <location>
        <begin position="1"/>
        <end position="14"/>
    </location>
</feature>
<feature type="region of interest" description="Disordered" evidence="1">
    <location>
        <begin position="151"/>
        <end position="231"/>
    </location>
</feature>
<evidence type="ECO:0000256" key="2">
    <source>
        <dbReference type="SAM" id="Phobius"/>
    </source>
</evidence>